<keyword evidence="3" id="KW-0472">Membrane</keyword>
<dbReference type="eggNOG" id="ENOG502S5AN">
    <property type="taxonomic scope" value="Eukaryota"/>
</dbReference>
<dbReference type="InParanoid" id="C3XUI3"/>
<feature type="region of interest" description="Disordered" evidence="2">
    <location>
        <begin position="119"/>
        <end position="147"/>
    </location>
</feature>
<keyword evidence="3" id="KW-0812">Transmembrane</keyword>
<organism>
    <name type="scientific">Branchiostoma floridae</name>
    <name type="common">Florida lancelet</name>
    <name type="synonym">Amphioxus</name>
    <dbReference type="NCBI Taxonomy" id="7739"/>
    <lineage>
        <taxon>Eukaryota</taxon>
        <taxon>Metazoa</taxon>
        <taxon>Chordata</taxon>
        <taxon>Cephalochordata</taxon>
        <taxon>Leptocardii</taxon>
        <taxon>Amphioxiformes</taxon>
        <taxon>Branchiostomatidae</taxon>
        <taxon>Branchiostoma</taxon>
    </lineage>
</organism>
<dbReference type="EMBL" id="GG666464">
    <property type="protein sequence ID" value="EEN68557.1"/>
    <property type="molecule type" value="Genomic_DNA"/>
</dbReference>
<accession>C3XUI3</accession>
<dbReference type="PANTHER" id="PTHR24024:SF18">
    <property type="entry name" value="SHORT-CHAIN COLLAGEN C4-LIKE"/>
    <property type="match status" value="1"/>
</dbReference>
<dbReference type="GO" id="GO:0030246">
    <property type="term" value="F:carbohydrate binding"/>
    <property type="evidence" value="ECO:0007669"/>
    <property type="project" value="UniProtKB-KW"/>
</dbReference>
<feature type="transmembrane region" description="Helical" evidence="3">
    <location>
        <begin position="27"/>
        <end position="49"/>
    </location>
</feature>
<name>C3XUI3_BRAFL</name>
<keyword evidence="1" id="KW-0430">Lectin</keyword>
<reference evidence="4" key="1">
    <citation type="journal article" date="2008" name="Nature">
        <title>The amphioxus genome and the evolution of the chordate karyotype.</title>
        <authorList>
            <consortium name="US DOE Joint Genome Institute (JGI-PGF)"/>
            <person name="Putnam N.H."/>
            <person name="Butts T."/>
            <person name="Ferrier D.E.K."/>
            <person name="Furlong R.F."/>
            <person name="Hellsten U."/>
            <person name="Kawashima T."/>
            <person name="Robinson-Rechavi M."/>
            <person name="Shoguchi E."/>
            <person name="Terry A."/>
            <person name="Yu J.-K."/>
            <person name="Benito-Gutierrez E.L."/>
            <person name="Dubchak I."/>
            <person name="Garcia-Fernandez J."/>
            <person name="Gibson-Brown J.J."/>
            <person name="Grigoriev I.V."/>
            <person name="Horton A.C."/>
            <person name="de Jong P.J."/>
            <person name="Jurka J."/>
            <person name="Kapitonov V.V."/>
            <person name="Kohara Y."/>
            <person name="Kuroki Y."/>
            <person name="Lindquist E."/>
            <person name="Lucas S."/>
            <person name="Osoegawa K."/>
            <person name="Pennacchio L.A."/>
            <person name="Salamov A.A."/>
            <person name="Satou Y."/>
            <person name="Sauka-Spengler T."/>
            <person name="Schmutz J."/>
            <person name="Shin-I T."/>
            <person name="Toyoda A."/>
            <person name="Bronner-Fraser M."/>
            <person name="Fujiyama A."/>
            <person name="Holland L.Z."/>
            <person name="Holland P.W.H."/>
            <person name="Satoh N."/>
            <person name="Rokhsar D.S."/>
        </authorList>
    </citation>
    <scope>NUCLEOTIDE SEQUENCE [LARGE SCALE GENOMIC DNA]</scope>
    <source>
        <strain evidence="4">S238N-H82</strain>
        <tissue evidence="4">Testes</tissue>
    </source>
</reference>
<keyword evidence="3" id="KW-1133">Transmembrane helix</keyword>
<protein>
    <recommendedName>
        <fullName evidence="5">Short-chain collagen C4-like</fullName>
    </recommendedName>
</protein>
<evidence type="ECO:0000256" key="3">
    <source>
        <dbReference type="SAM" id="Phobius"/>
    </source>
</evidence>
<gene>
    <name evidence="4" type="ORF">BRAFLDRAFT_120966</name>
</gene>
<proteinExistence type="predicted"/>
<dbReference type="AlphaFoldDB" id="C3XUI3"/>
<evidence type="ECO:0008006" key="5">
    <source>
        <dbReference type="Google" id="ProtNLM"/>
    </source>
</evidence>
<dbReference type="PANTHER" id="PTHR24024">
    <property type="entry name" value="PULMONARY SURFACTANT-ASSOCIATED PROTEIN A"/>
    <property type="match status" value="1"/>
</dbReference>
<evidence type="ECO:0000313" key="4">
    <source>
        <dbReference type="EMBL" id="EEN68557.1"/>
    </source>
</evidence>
<dbReference type="InterPro" id="IPR051077">
    <property type="entry name" value="Ca-dependent_lectin"/>
</dbReference>
<evidence type="ECO:0000256" key="2">
    <source>
        <dbReference type="SAM" id="MobiDB-lite"/>
    </source>
</evidence>
<evidence type="ECO:0000256" key="1">
    <source>
        <dbReference type="ARBA" id="ARBA00022734"/>
    </source>
</evidence>
<sequence>MSAEKVLYGPVEHGAPPSGELAAGSRVSLVGVLGAVAVFIAAVALALVLNNMSQQMARDHEEIMILKASAERDQQEIQGLKMAAERDLEEVASFKMRAEEDRRETLVLMEKIAMLEAPIHDTGSNGPEAVGPGDDPTTESVHKRQKRSLSNLDDILTKISELRNGLPAGSQGAPGEKRTVAVTGGVYIRWGRNRCPNSATTVYSGVAGGTWYGQSGGGTNYLCLPRNPQWGKYQDGFQGYSAWIYGAEYQITADVPFGDRSLHDQNVVCSVCHTYHNSVLMIPARKTCPDGWYLEYDGYLMAEFRHHAGSKEFVCMDKQPQAAQGGHTNQDGALFYPTEAHCGSLPCPAYAQGRELTCVVCVK</sequence>